<dbReference type="Proteomes" id="UP000183530">
    <property type="component" value="Chromosome"/>
</dbReference>
<feature type="binding site" evidence="11">
    <location>
        <position position="133"/>
    </location>
    <ligand>
        <name>Zn(2+)</name>
        <dbReference type="ChEBI" id="CHEBI:29105"/>
    </ligand>
</feature>
<keyword evidence="9" id="KW-0238">DNA-binding</keyword>
<evidence type="ECO:0000256" key="9">
    <source>
        <dbReference type="ARBA" id="ARBA00023125"/>
    </source>
</evidence>
<organism evidence="12 13">
    <name type="scientific">Neomicrococcus aestuarii</name>
    <dbReference type="NCBI Taxonomy" id="556325"/>
    <lineage>
        <taxon>Bacteria</taxon>
        <taxon>Bacillati</taxon>
        <taxon>Actinomycetota</taxon>
        <taxon>Actinomycetes</taxon>
        <taxon>Micrococcales</taxon>
        <taxon>Micrococcaceae</taxon>
        <taxon>Neomicrococcus</taxon>
    </lineage>
</organism>
<comment type="cofactor">
    <cofactor evidence="11">
        <name>Zn(2+)</name>
        <dbReference type="ChEBI" id="CHEBI:29105"/>
    </cofactor>
    <text evidence="11">Binds 1 zinc ion per subunit.</text>
</comment>
<keyword evidence="4" id="KW-0678">Repressor</keyword>
<dbReference type="EMBL" id="CP018135">
    <property type="protein sequence ID" value="APF41753.1"/>
    <property type="molecule type" value="Genomic_DNA"/>
</dbReference>
<comment type="subcellular location">
    <subcellularLocation>
        <location evidence="1">Cytoplasm</location>
    </subcellularLocation>
</comment>
<dbReference type="Gene3D" id="1.10.10.10">
    <property type="entry name" value="Winged helix-like DNA-binding domain superfamily/Winged helix DNA-binding domain"/>
    <property type="match status" value="1"/>
</dbReference>
<evidence type="ECO:0000256" key="11">
    <source>
        <dbReference type="PIRSR" id="PIRSR602481-1"/>
    </source>
</evidence>
<evidence type="ECO:0000256" key="7">
    <source>
        <dbReference type="ARBA" id="ARBA00023004"/>
    </source>
</evidence>
<dbReference type="GO" id="GO:0005737">
    <property type="term" value="C:cytoplasm"/>
    <property type="evidence" value="ECO:0007669"/>
    <property type="project" value="UniProtKB-SubCell"/>
</dbReference>
<evidence type="ECO:0000256" key="1">
    <source>
        <dbReference type="ARBA" id="ARBA00004496"/>
    </source>
</evidence>
<dbReference type="GO" id="GO:0000976">
    <property type="term" value="F:transcription cis-regulatory region binding"/>
    <property type="evidence" value="ECO:0007669"/>
    <property type="project" value="TreeGrafter"/>
</dbReference>
<reference evidence="12 13" key="1">
    <citation type="submission" date="2016-11" db="EMBL/GenBank/DDBJ databases">
        <title>Genome sequencing of Zhihengliuella aestuarii B18 antagonistic to Plasmodiophora brassicae.</title>
        <authorList>
            <person name="Luo Y."/>
        </authorList>
    </citation>
    <scope>NUCLEOTIDE SEQUENCE [LARGE SCALE GENOMIC DNA]</scope>
    <source>
        <strain evidence="12 13">B18</strain>
    </source>
</reference>
<evidence type="ECO:0000256" key="6">
    <source>
        <dbReference type="ARBA" id="ARBA00022833"/>
    </source>
</evidence>
<keyword evidence="8" id="KW-0805">Transcription regulation</keyword>
<protein>
    <submittedName>
        <fullName evidence="12">Transcriptional repressor</fullName>
    </submittedName>
</protein>
<dbReference type="SUPFAM" id="SSF46785">
    <property type="entry name" value="Winged helix' DNA-binding domain"/>
    <property type="match status" value="1"/>
</dbReference>
<name>A0A1L2ZQN9_9MICC</name>
<comment type="similarity">
    <text evidence="2">Belongs to the Fur family.</text>
</comment>
<dbReference type="GO" id="GO:0008270">
    <property type="term" value="F:zinc ion binding"/>
    <property type="evidence" value="ECO:0007669"/>
    <property type="project" value="TreeGrafter"/>
</dbReference>
<sequence>MDWAQPLRHVGRRVTRQRLCVLEAAQRHPHATAEEIHRDTLSELPQFSLQSAYVVLNDLVESGLLRRIDLPGHPARFETEIADNHHHAVCISCGRVEDVACAVGHAPCLTPPDGLKMNILVADVLFRGICADCAARGENNHSEKPQHEGDSDDY</sequence>
<dbReference type="GO" id="GO:1900376">
    <property type="term" value="P:regulation of secondary metabolite biosynthetic process"/>
    <property type="evidence" value="ECO:0007669"/>
    <property type="project" value="TreeGrafter"/>
</dbReference>
<evidence type="ECO:0000256" key="8">
    <source>
        <dbReference type="ARBA" id="ARBA00023015"/>
    </source>
</evidence>
<evidence type="ECO:0000256" key="4">
    <source>
        <dbReference type="ARBA" id="ARBA00022491"/>
    </source>
</evidence>
<dbReference type="InterPro" id="IPR002481">
    <property type="entry name" value="FUR"/>
</dbReference>
<evidence type="ECO:0000256" key="5">
    <source>
        <dbReference type="ARBA" id="ARBA00022723"/>
    </source>
</evidence>
<dbReference type="Pfam" id="PF01475">
    <property type="entry name" value="FUR"/>
    <property type="match status" value="1"/>
</dbReference>
<gene>
    <name evidence="12" type="ORF">BHE16_05515</name>
</gene>
<dbReference type="KEGG" id="nae:BHE16_05515"/>
<keyword evidence="7" id="KW-0408">Iron</keyword>
<dbReference type="CDD" id="cd07153">
    <property type="entry name" value="Fur_like"/>
    <property type="match status" value="1"/>
</dbReference>
<dbReference type="STRING" id="556325.BHE16_05515"/>
<proteinExistence type="inferred from homology"/>
<keyword evidence="10" id="KW-0804">Transcription</keyword>
<dbReference type="InterPro" id="IPR036388">
    <property type="entry name" value="WH-like_DNA-bd_sf"/>
</dbReference>
<dbReference type="InterPro" id="IPR036390">
    <property type="entry name" value="WH_DNA-bd_sf"/>
</dbReference>
<dbReference type="InterPro" id="IPR043135">
    <property type="entry name" value="Fur_C"/>
</dbReference>
<dbReference type="AlphaFoldDB" id="A0A1L2ZQN9"/>
<feature type="binding site" evidence="11">
    <location>
        <position position="90"/>
    </location>
    <ligand>
        <name>Zn(2+)</name>
        <dbReference type="ChEBI" id="CHEBI:29105"/>
    </ligand>
</feature>
<accession>A0A1L2ZQN9</accession>
<evidence type="ECO:0000256" key="10">
    <source>
        <dbReference type="ARBA" id="ARBA00023163"/>
    </source>
</evidence>
<evidence type="ECO:0000256" key="3">
    <source>
        <dbReference type="ARBA" id="ARBA00022490"/>
    </source>
</evidence>
<evidence type="ECO:0000313" key="13">
    <source>
        <dbReference type="Proteomes" id="UP000183530"/>
    </source>
</evidence>
<dbReference type="PANTHER" id="PTHR33202:SF18">
    <property type="entry name" value="TRANSCRIPTIONAL REGULATOR FURA"/>
    <property type="match status" value="1"/>
</dbReference>
<evidence type="ECO:0000256" key="2">
    <source>
        <dbReference type="ARBA" id="ARBA00007957"/>
    </source>
</evidence>
<keyword evidence="6 11" id="KW-0862">Zinc</keyword>
<keyword evidence="3" id="KW-0963">Cytoplasm</keyword>
<feature type="binding site" evidence="11">
    <location>
        <position position="93"/>
    </location>
    <ligand>
        <name>Zn(2+)</name>
        <dbReference type="ChEBI" id="CHEBI:29105"/>
    </ligand>
</feature>
<dbReference type="Gene3D" id="3.30.1490.190">
    <property type="match status" value="1"/>
</dbReference>
<dbReference type="GO" id="GO:0045892">
    <property type="term" value="P:negative regulation of DNA-templated transcription"/>
    <property type="evidence" value="ECO:0007669"/>
    <property type="project" value="TreeGrafter"/>
</dbReference>
<evidence type="ECO:0000313" key="12">
    <source>
        <dbReference type="EMBL" id="APF41753.1"/>
    </source>
</evidence>
<keyword evidence="5 11" id="KW-0479">Metal-binding</keyword>
<dbReference type="GO" id="GO:0003700">
    <property type="term" value="F:DNA-binding transcription factor activity"/>
    <property type="evidence" value="ECO:0007669"/>
    <property type="project" value="InterPro"/>
</dbReference>
<keyword evidence="13" id="KW-1185">Reference proteome</keyword>
<dbReference type="PANTHER" id="PTHR33202">
    <property type="entry name" value="ZINC UPTAKE REGULATION PROTEIN"/>
    <property type="match status" value="1"/>
</dbReference>
<feature type="binding site" evidence="11">
    <location>
        <position position="130"/>
    </location>
    <ligand>
        <name>Zn(2+)</name>
        <dbReference type="ChEBI" id="CHEBI:29105"/>
    </ligand>
</feature>